<name>X1NLC8_9ZZZZ</name>
<feature type="non-terminal residue" evidence="1">
    <location>
        <position position="171"/>
    </location>
</feature>
<dbReference type="SMART" id="SM00564">
    <property type="entry name" value="PQQ"/>
    <property type="match status" value="2"/>
</dbReference>
<dbReference type="InterPro" id="IPR011047">
    <property type="entry name" value="Quinoprotein_ADH-like_sf"/>
</dbReference>
<dbReference type="EMBL" id="BARV01020462">
    <property type="protein sequence ID" value="GAI27610.1"/>
    <property type="molecule type" value="Genomic_DNA"/>
</dbReference>
<comment type="caution">
    <text evidence="1">The sequence shown here is derived from an EMBL/GenBank/DDBJ whole genome shotgun (WGS) entry which is preliminary data.</text>
</comment>
<reference evidence="1" key="1">
    <citation type="journal article" date="2014" name="Front. Microbiol.">
        <title>High frequency of phylogenetically diverse reductive dehalogenase-homologous genes in deep subseafloor sedimentary metagenomes.</title>
        <authorList>
            <person name="Kawai M."/>
            <person name="Futagami T."/>
            <person name="Toyoda A."/>
            <person name="Takaki Y."/>
            <person name="Nishi S."/>
            <person name="Hori S."/>
            <person name="Arai W."/>
            <person name="Tsubouchi T."/>
            <person name="Morono Y."/>
            <person name="Uchiyama I."/>
            <person name="Ito T."/>
            <person name="Fujiyama A."/>
            <person name="Inagaki F."/>
            <person name="Takami H."/>
        </authorList>
    </citation>
    <scope>NUCLEOTIDE SEQUENCE</scope>
    <source>
        <strain evidence="1">Expedition CK06-06</strain>
    </source>
</reference>
<dbReference type="InterPro" id="IPR015943">
    <property type="entry name" value="WD40/YVTN_repeat-like_dom_sf"/>
</dbReference>
<evidence type="ECO:0000313" key="1">
    <source>
        <dbReference type="EMBL" id="GAI27610.1"/>
    </source>
</evidence>
<dbReference type="Gene3D" id="2.130.10.10">
    <property type="entry name" value="YVTN repeat-like/Quinoprotein amine dehydrogenase"/>
    <property type="match status" value="1"/>
</dbReference>
<dbReference type="InterPro" id="IPR018391">
    <property type="entry name" value="PQQ_b-propeller_rpt"/>
</dbReference>
<organism evidence="1">
    <name type="scientific">marine sediment metagenome</name>
    <dbReference type="NCBI Taxonomy" id="412755"/>
    <lineage>
        <taxon>unclassified sequences</taxon>
        <taxon>metagenomes</taxon>
        <taxon>ecological metagenomes</taxon>
    </lineage>
</organism>
<protein>
    <submittedName>
        <fullName evidence="1">Uncharacterized protein</fullName>
    </submittedName>
</protein>
<gene>
    <name evidence="1" type="ORF">S06H3_34145</name>
</gene>
<dbReference type="SUPFAM" id="SSF50998">
    <property type="entry name" value="Quinoprotein alcohol dehydrogenase-like"/>
    <property type="match status" value="1"/>
</dbReference>
<dbReference type="AlphaFoldDB" id="X1NLC8"/>
<sequence>MIRKSLAVGIVLLFVVSTISSTGYKANVDSIDEEADCDTIENLKVQPRSLPLVDAAWPMKCHDTKHTGRSPYGTADNPYDELWKFEFELSTDTSPAIGSDGIIYVGGYSLAHHDFLAAFYPNGTLKWRYRTDGLIWDCCPAIAEDGTIYIASWDDCLHAVNPDGTRKWNYK</sequence>
<proteinExistence type="predicted"/>
<accession>X1NLC8</accession>